<dbReference type="Gene3D" id="3.40.50.1980">
    <property type="entry name" value="Nitrogenase molybdenum iron protein domain"/>
    <property type="match status" value="2"/>
</dbReference>
<accession>A0AB38Q0M9</accession>
<dbReference type="PANTHER" id="PTHR30535:SF34">
    <property type="entry name" value="MOLYBDATE-BINDING PROTEIN MOLA"/>
    <property type="match status" value="1"/>
</dbReference>
<feature type="domain" description="Fe/B12 periplasmic-binding" evidence="1">
    <location>
        <begin position="45"/>
        <end position="305"/>
    </location>
</feature>
<sequence>MKNFKIFLIIFLIIISCNYNNKNNSISKIKDRAGNDIIIPKKIEKIICLSPSITEILIEIKEEDKIISVDSYSKEILEKNNISTSNMQIFDMMNPDVEKIISLKPDIIFVNTFSVFSAKNSVDAIKNLGLSVAVIPNSDTLIAIEEDIYFLGEVLKLKDASKKVISKMQINIEKIKSIGDKITNKKSVYFEIGAMPNLYTFGCNVYLDDMINIIGAKNIFEDKNSWIAVSEESVLSANPDIIFTSVDYIDNPINEILNRKSWQNIKAIKNKEVYFINSSLLPNHNVIQALFSMAKSTYPKEFKDIDK</sequence>
<name>A0AB38Q0M9_9SPIR</name>
<dbReference type="EMBL" id="SAYA01000016">
    <property type="protein sequence ID" value="TXJ26203.1"/>
    <property type="molecule type" value="Genomic_DNA"/>
</dbReference>
<dbReference type="PANTHER" id="PTHR30535">
    <property type="entry name" value="VITAMIN B12-BINDING PROTEIN"/>
    <property type="match status" value="1"/>
</dbReference>
<dbReference type="GO" id="GO:0071281">
    <property type="term" value="P:cellular response to iron ion"/>
    <property type="evidence" value="ECO:0007669"/>
    <property type="project" value="TreeGrafter"/>
</dbReference>
<dbReference type="AlphaFoldDB" id="A0AB38Q0M9"/>
<dbReference type="InterPro" id="IPR002491">
    <property type="entry name" value="ABC_transptr_periplasmic_BD"/>
</dbReference>
<dbReference type="Proteomes" id="UP000324336">
    <property type="component" value="Unassembled WGS sequence"/>
</dbReference>
<comment type="caution">
    <text evidence="2">The sequence shown here is derived from an EMBL/GenBank/DDBJ whole genome shotgun (WGS) entry which is preliminary data.</text>
</comment>
<reference evidence="2 3" key="1">
    <citation type="journal article" date="1992" name="Lakartidningen">
        <title>[Penicillin V and not amoxicillin is the first choice preparation in acute otitis].</title>
        <authorList>
            <person name="Kamme C."/>
            <person name="Lundgren K."/>
            <person name="Prellner K."/>
        </authorList>
    </citation>
    <scope>NUCLEOTIDE SEQUENCE [LARGE SCALE GENOMIC DNA]</scope>
    <source>
        <strain evidence="2 3">PC4597II</strain>
    </source>
</reference>
<dbReference type="PROSITE" id="PS50983">
    <property type="entry name" value="FE_B12_PBP"/>
    <property type="match status" value="1"/>
</dbReference>
<evidence type="ECO:0000313" key="3">
    <source>
        <dbReference type="Proteomes" id="UP000324336"/>
    </source>
</evidence>
<organism evidence="2 3">
    <name type="scientific">Brachyspira aalborgi</name>
    <dbReference type="NCBI Taxonomy" id="29522"/>
    <lineage>
        <taxon>Bacteria</taxon>
        <taxon>Pseudomonadati</taxon>
        <taxon>Spirochaetota</taxon>
        <taxon>Spirochaetia</taxon>
        <taxon>Brachyspirales</taxon>
        <taxon>Brachyspiraceae</taxon>
        <taxon>Brachyspira</taxon>
    </lineage>
</organism>
<dbReference type="Pfam" id="PF01497">
    <property type="entry name" value="Peripla_BP_2"/>
    <property type="match status" value="1"/>
</dbReference>
<dbReference type="InterPro" id="IPR050902">
    <property type="entry name" value="ABC_Transporter_SBP"/>
</dbReference>
<protein>
    <submittedName>
        <fullName evidence="2">ABC transporter substrate-binding protein</fullName>
    </submittedName>
</protein>
<dbReference type="SUPFAM" id="SSF53807">
    <property type="entry name" value="Helical backbone' metal receptor"/>
    <property type="match status" value="1"/>
</dbReference>
<evidence type="ECO:0000313" key="2">
    <source>
        <dbReference type="EMBL" id="TXJ26203.1"/>
    </source>
</evidence>
<dbReference type="RefSeq" id="WP_147735201.1">
    <property type="nucleotide sequence ID" value="NZ_SAYA01000016.1"/>
</dbReference>
<evidence type="ECO:0000259" key="1">
    <source>
        <dbReference type="PROSITE" id="PS50983"/>
    </source>
</evidence>
<gene>
    <name evidence="2" type="ORF">EPJ73_05185</name>
</gene>
<dbReference type="PROSITE" id="PS51257">
    <property type="entry name" value="PROKAR_LIPOPROTEIN"/>
    <property type="match status" value="1"/>
</dbReference>
<proteinExistence type="predicted"/>